<dbReference type="SUPFAM" id="SSF53474">
    <property type="entry name" value="alpha/beta-Hydrolases"/>
    <property type="match status" value="1"/>
</dbReference>
<sequence length="371" mass="40684">MASTVSLMALVATTALAQVFPSPGGPFKVQWENKELVDTTRVDPFNTTHSRRMMISHFIPVADKHCIQLCRIPYMPKQIATIEDDILASAFADFGWPQGLLNGLEVDVCCGVSKPAKTPKMPTVLFGTGLNTTRLWYTDFAMEIASQGYQVIVMDHPYETDVVVFPDGEIVFGGRISDDPNNLTSLEFGLEVRNADVSFVLDTLKVYKTVYFGHSFGGASAAAATMVEPRIRAGLNLDGTLWGAVVNAGVSRPFINFSGSLSSFGNATEDMSWSNFYKAQTQKHPGVWTRELHLANSSHGSFWDLSIIGDFTGLRENADLVEYVLGELTGKRAVEVVRAYFNDYIKFALLGGPEGLLAGESEAFPDVHFVR</sequence>
<keyword evidence="4" id="KW-0443">Lipid metabolism</keyword>
<dbReference type="PANTHER" id="PTHR10272">
    <property type="entry name" value="PLATELET-ACTIVATING FACTOR ACETYLHYDROLASE"/>
    <property type="match status" value="1"/>
</dbReference>
<evidence type="ECO:0000256" key="3">
    <source>
        <dbReference type="ARBA" id="ARBA00022963"/>
    </source>
</evidence>
<accession>A0A553HNX4</accession>
<dbReference type="EC" id="3.1.1.47" evidence="1"/>
<organism evidence="6 7">
    <name type="scientific">Xylaria flabelliformis</name>
    <dbReference type="NCBI Taxonomy" id="2512241"/>
    <lineage>
        <taxon>Eukaryota</taxon>
        <taxon>Fungi</taxon>
        <taxon>Dikarya</taxon>
        <taxon>Ascomycota</taxon>
        <taxon>Pezizomycotina</taxon>
        <taxon>Sordariomycetes</taxon>
        <taxon>Xylariomycetidae</taxon>
        <taxon>Xylariales</taxon>
        <taxon>Xylariaceae</taxon>
        <taxon>Xylaria</taxon>
    </lineage>
</organism>
<gene>
    <name evidence="6" type="ORF">FHL15_009411</name>
</gene>
<dbReference type="STRING" id="2512241.A0A553HNX4"/>
<dbReference type="Gene3D" id="3.40.50.1820">
    <property type="entry name" value="alpha/beta hydrolase"/>
    <property type="match status" value="1"/>
</dbReference>
<dbReference type="InterPro" id="IPR029058">
    <property type="entry name" value="AB_hydrolase_fold"/>
</dbReference>
<dbReference type="EMBL" id="VFLP01000064">
    <property type="protein sequence ID" value="TRX89661.1"/>
    <property type="molecule type" value="Genomic_DNA"/>
</dbReference>
<dbReference type="GO" id="GO:0003847">
    <property type="term" value="F:1-alkyl-2-acetylglycerophosphocholine esterase activity"/>
    <property type="evidence" value="ECO:0007669"/>
    <property type="project" value="UniProtKB-EC"/>
</dbReference>
<dbReference type="AlphaFoldDB" id="A0A553HNX4"/>
<feature type="signal peptide" evidence="5">
    <location>
        <begin position="1"/>
        <end position="17"/>
    </location>
</feature>
<dbReference type="OrthoDB" id="2363873at2759"/>
<keyword evidence="5" id="KW-0732">Signal</keyword>
<proteinExistence type="predicted"/>
<evidence type="ECO:0000256" key="5">
    <source>
        <dbReference type="SAM" id="SignalP"/>
    </source>
</evidence>
<keyword evidence="7" id="KW-1185">Reference proteome</keyword>
<evidence type="ECO:0000256" key="1">
    <source>
        <dbReference type="ARBA" id="ARBA00013201"/>
    </source>
</evidence>
<dbReference type="Pfam" id="PF03403">
    <property type="entry name" value="PAF-AH_p_II"/>
    <property type="match status" value="1"/>
</dbReference>
<evidence type="ECO:0000256" key="4">
    <source>
        <dbReference type="ARBA" id="ARBA00023098"/>
    </source>
</evidence>
<feature type="chain" id="PRO_5021904884" description="1-alkyl-2-acetylglycerophosphocholine esterase" evidence="5">
    <location>
        <begin position="18"/>
        <end position="371"/>
    </location>
</feature>
<evidence type="ECO:0000313" key="7">
    <source>
        <dbReference type="Proteomes" id="UP000319160"/>
    </source>
</evidence>
<dbReference type="Proteomes" id="UP000319160">
    <property type="component" value="Unassembled WGS sequence"/>
</dbReference>
<comment type="caution">
    <text evidence="6">The sequence shown here is derived from an EMBL/GenBank/DDBJ whole genome shotgun (WGS) entry which is preliminary data.</text>
</comment>
<dbReference type="GO" id="GO:0016042">
    <property type="term" value="P:lipid catabolic process"/>
    <property type="evidence" value="ECO:0007669"/>
    <property type="project" value="UniProtKB-KW"/>
</dbReference>
<protein>
    <recommendedName>
        <fullName evidence="1">1-alkyl-2-acetylglycerophosphocholine esterase</fullName>
        <ecNumber evidence="1">3.1.1.47</ecNumber>
    </recommendedName>
</protein>
<dbReference type="PANTHER" id="PTHR10272:SF14">
    <property type="entry name" value="PAF ACETYLHYDROLASE FAMILY PROTEIN"/>
    <property type="match status" value="1"/>
</dbReference>
<keyword evidence="2" id="KW-0378">Hydrolase</keyword>
<keyword evidence="3" id="KW-0442">Lipid degradation</keyword>
<evidence type="ECO:0000256" key="2">
    <source>
        <dbReference type="ARBA" id="ARBA00022801"/>
    </source>
</evidence>
<name>A0A553HNX4_9PEZI</name>
<reference evidence="7" key="1">
    <citation type="submission" date="2019-06" db="EMBL/GenBank/DDBJ databases">
        <title>Draft genome sequence of the griseofulvin-producing fungus Xylaria cubensis strain G536.</title>
        <authorList>
            <person name="Mead M.E."/>
            <person name="Raja H.A."/>
            <person name="Steenwyk J.L."/>
            <person name="Knowles S.L."/>
            <person name="Oberlies N.H."/>
            <person name="Rokas A."/>
        </authorList>
    </citation>
    <scope>NUCLEOTIDE SEQUENCE [LARGE SCALE GENOMIC DNA]</scope>
    <source>
        <strain evidence="7">G536</strain>
    </source>
</reference>
<evidence type="ECO:0000313" key="6">
    <source>
        <dbReference type="EMBL" id="TRX89661.1"/>
    </source>
</evidence>